<sequence length="239" mass="28145">MSSAICSGIVTHDRLMAPKHRFWYRTHMLWLDLDELTQLRSFWRKPIAYFRRDDYYGDGDLKQDVLTRMSELAGQTLTGKVFLLGQIRYFGIYFSPINFYLLQQHDNYTHLLAEVSNTPWNQRHHYLVPLTGTMRSDKAFHVSPFMPAAMEYRWRVKLTEQRIRIDIECHQQSKAFWAGLDLTMQPLNQNNFTRVLRQIPWMTVKTVAAIYYQALQLLIKRAPFYPHSGQSGDSGCSSK</sequence>
<dbReference type="InterPro" id="IPR010775">
    <property type="entry name" value="DUF1365"/>
</dbReference>
<dbReference type="RefSeq" id="WP_168658939.1">
    <property type="nucleotide sequence ID" value="NZ_CP051180.1"/>
</dbReference>
<evidence type="ECO:0000313" key="2">
    <source>
        <dbReference type="Proteomes" id="UP000501602"/>
    </source>
</evidence>
<accession>A0A6H1UA27</accession>
<dbReference type="Pfam" id="PF07103">
    <property type="entry name" value="DUF1365"/>
    <property type="match status" value="1"/>
</dbReference>
<keyword evidence="2" id="KW-1185">Reference proteome</keyword>
<organism evidence="1 2">
    <name type="scientific">Ferrimonas lipolytica</name>
    <dbReference type="NCBI Taxonomy" id="2724191"/>
    <lineage>
        <taxon>Bacteria</taxon>
        <taxon>Pseudomonadati</taxon>
        <taxon>Pseudomonadota</taxon>
        <taxon>Gammaproteobacteria</taxon>
        <taxon>Alteromonadales</taxon>
        <taxon>Ferrimonadaceae</taxon>
        <taxon>Ferrimonas</taxon>
    </lineage>
</organism>
<dbReference type="Proteomes" id="UP000501602">
    <property type="component" value="Chromosome"/>
</dbReference>
<dbReference type="KEGG" id="fes:HER31_01425"/>
<evidence type="ECO:0000313" key="1">
    <source>
        <dbReference type="EMBL" id="QIZ75678.1"/>
    </source>
</evidence>
<dbReference type="PANTHER" id="PTHR33973:SF4">
    <property type="entry name" value="OS07G0153300 PROTEIN"/>
    <property type="match status" value="1"/>
</dbReference>
<reference evidence="1 2" key="1">
    <citation type="submission" date="2020-04" db="EMBL/GenBank/DDBJ databases">
        <title>Ferrimonas sp. S7 isolated from sea water.</title>
        <authorList>
            <person name="Bae S.S."/>
            <person name="Baek K."/>
        </authorList>
    </citation>
    <scope>NUCLEOTIDE SEQUENCE [LARGE SCALE GENOMIC DNA]</scope>
    <source>
        <strain evidence="1 2">S7</strain>
    </source>
</reference>
<proteinExistence type="predicted"/>
<name>A0A6H1UA27_9GAMM</name>
<dbReference type="PANTHER" id="PTHR33973">
    <property type="entry name" value="OS07G0153300 PROTEIN"/>
    <property type="match status" value="1"/>
</dbReference>
<dbReference type="AlphaFoldDB" id="A0A6H1UA27"/>
<dbReference type="EMBL" id="CP051180">
    <property type="protein sequence ID" value="QIZ75678.1"/>
    <property type="molecule type" value="Genomic_DNA"/>
</dbReference>
<gene>
    <name evidence="1" type="ORF">HER31_01425</name>
</gene>
<protein>
    <submittedName>
        <fullName evidence="1">DUF1365 domain-containing protein</fullName>
    </submittedName>
</protein>